<dbReference type="AlphaFoldDB" id="A0ABD3GPR5"/>
<keyword evidence="3" id="KW-1185">Reference proteome</keyword>
<gene>
    <name evidence="2" type="ORF">R1sor_024168</name>
</gene>
<evidence type="ECO:0000256" key="1">
    <source>
        <dbReference type="SAM" id="MobiDB-lite"/>
    </source>
</evidence>
<comment type="caution">
    <text evidence="2">The sequence shown here is derived from an EMBL/GenBank/DDBJ whole genome shotgun (WGS) entry which is preliminary data.</text>
</comment>
<protein>
    <submittedName>
        <fullName evidence="2">Uncharacterized protein</fullName>
    </submittedName>
</protein>
<feature type="compositionally biased region" description="Polar residues" evidence="1">
    <location>
        <begin position="204"/>
        <end position="215"/>
    </location>
</feature>
<name>A0ABD3GPR5_9MARC</name>
<feature type="compositionally biased region" description="Polar residues" evidence="1">
    <location>
        <begin position="157"/>
        <end position="177"/>
    </location>
</feature>
<feature type="region of interest" description="Disordered" evidence="1">
    <location>
        <begin position="1"/>
        <end position="33"/>
    </location>
</feature>
<feature type="compositionally biased region" description="Polar residues" evidence="1">
    <location>
        <begin position="129"/>
        <end position="147"/>
    </location>
</feature>
<reference evidence="2 3" key="1">
    <citation type="submission" date="2024-09" db="EMBL/GenBank/DDBJ databases">
        <title>Chromosome-scale assembly of Riccia sorocarpa.</title>
        <authorList>
            <person name="Paukszto L."/>
        </authorList>
    </citation>
    <scope>NUCLEOTIDE SEQUENCE [LARGE SCALE GENOMIC DNA]</scope>
    <source>
        <strain evidence="2">LP-2024</strain>
        <tissue evidence="2">Aerial parts of the thallus</tissue>
    </source>
</reference>
<evidence type="ECO:0000313" key="2">
    <source>
        <dbReference type="EMBL" id="KAL3681212.1"/>
    </source>
</evidence>
<proteinExistence type="predicted"/>
<evidence type="ECO:0000313" key="3">
    <source>
        <dbReference type="Proteomes" id="UP001633002"/>
    </source>
</evidence>
<accession>A0ABD3GPR5</accession>
<feature type="region of interest" description="Disordered" evidence="1">
    <location>
        <begin position="129"/>
        <end position="215"/>
    </location>
</feature>
<dbReference type="Proteomes" id="UP001633002">
    <property type="component" value="Unassembled WGS sequence"/>
</dbReference>
<organism evidence="2 3">
    <name type="scientific">Riccia sorocarpa</name>
    <dbReference type="NCBI Taxonomy" id="122646"/>
    <lineage>
        <taxon>Eukaryota</taxon>
        <taxon>Viridiplantae</taxon>
        <taxon>Streptophyta</taxon>
        <taxon>Embryophyta</taxon>
        <taxon>Marchantiophyta</taxon>
        <taxon>Marchantiopsida</taxon>
        <taxon>Marchantiidae</taxon>
        <taxon>Marchantiales</taxon>
        <taxon>Ricciaceae</taxon>
        <taxon>Riccia</taxon>
    </lineage>
</organism>
<sequence length="215" mass="22882">MSESSVKRGQAAAIANVDVSTSEDLEVGKKREGTRRLSCVARSLELPSRTKKHCGGAENEGMSNQLEMEQEKTMSTGTLNNPGPPDDPLAEEVRLMQGKLLDFLSGNEVNKQQEALLIMAAIRKLQKNHAQTTTQAPNSSGESTKGGQHQPVLLQGHNVQVQPSKPPANSTDHTLTSGEKGHDPRGTTTPTNDGAGLSLRIQHAGNTSESSKSSP</sequence>
<dbReference type="EMBL" id="JBJQOH010000007">
    <property type="protein sequence ID" value="KAL3681212.1"/>
    <property type="molecule type" value="Genomic_DNA"/>
</dbReference>